<dbReference type="PROSITE" id="PS50956">
    <property type="entry name" value="HTH_ASNC_2"/>
    <property type="match status" value="1"/>
</dbReference>
<feature type="domain" description="HTH asnC-type" evidence="4">
    <location>
        <begin position="1"/>
        <end position="62"/>
    </location>
</feature>
<dbReference type="PRINTS" id="PR00033">
    <property type="entry name" value="HTHASNC"/>
</dbReference>
<dbReference type="InterPro" id="IPR011008">
    <property type="entry name" value="Dimeric_a/b-barrel"/>
</dbReference>
<evidence type="ECO:0000256" key="3">
    <source>
        <dbReference type="ARBA" id="ARBA00023163"/>
    </source>
</evidence>
<dbReference type="RefSeq" id="WP_089284767.1">
    <property type="nucleotide sequence ID" value="NZ_FZOJ01000031.1"/>
</dbReference>
<dbReference type="InterPro" id="IPR011991">
    <property type="entry name" value="ArsR-like_HTH"/>
</dbReference>
<dbReference type="InterPro" id="IPR019887">
    <property type="entry name" value="Tscrpt_reg_AsnC/Lrp_C"/>
</dbReference>
<dbReference type="PANTHER" id="PTHR30154">
    <property type="entry name" value="LEUCINE-RESPONSIVE REGULATORY PROTEIN"/>
    <property type="match status" value="1"/>
</dbReference>
<dbReference type="GO" id="GO:0043565">
    <property type="term" value="F:sequence-specific DNA binding"/>
    <property type="evidence" value="ECO:0007669"/>
    <property type="project" value="InterPro"/>
</dbReference>
<protein>
    <submittedName>
        <fullName evidence="5">Lrp/AsnC family transcriptional regulator, leucine-responsive regulatory protein</fullName>
    </submittedName>
</protein>
<evidence type="ECO:0000259" key="4">
    <source>
        <dbReference type="PROSITE" id="PS50956"/>
    </source>
</evidence>
<dbReference type="Proteomes" id="UP000198304">
    <property type="component" value="Unassembled WGS sequence"/>
</dbReference>
<evidence type="ECO:0000256" key="1">
    <source>
        <dbReference type="ARBA" id="ARBA00023015"/>
    </source>
</evidence>
<dbReference type="Gene3D" id="3.30.70.920">
    <property type="match status" value="1"/>
</dbReference>
<keyword evidence="3" id="KW-0804">Transcription</keyword>
<accession>A0A239IZQ4</accession>
<dbReference type="AlphaFoldDB" id="A0A239IZQ4"/>
<organism evidence="5 6">
    <name type="scientific">Anaerovirgula multivorans</name>
    <dbReference type="NCBI Taxonomy" id="312168"/>
    <lineage>
        <taxon>Bacteria</taxon>
        <taxon>Bacillati</taxon>
        <taxon>Bacillota</taxon>
        <taxon>Clostridia</taxon>
        <taxon>Peptostreptococcales</taxon>
        <taxon>Natronincolaceae</taxon>
        <taxon>Anaerovirgula</taxon>
    </lineage>
</organism>
<dbReference type="Gene3D" id="1.10.10.10">
    <property type="entry name" value="Winged helix-like DNA-binding domain superfamily/Winged helix DNA-binding domain"/>
    <property type="match status" value="1"/>
</dbReference>
<keyword evidence="6" id="KW-1185">Reference proteome</keyword>
<evidence type="ECO:0000313" key="6">
    <source>
        <dbReference type="Proteomes" id="UP000198304"/>
    </source>
</evidence>
<dbReference type="OrthoDB" id="66249at2"/>
<evidence type="ECO:0000256" key="2">
    <source>
        <dbReference type="ARBA" id="ARBA00023125"/>
    </source>
</evidence>
<dbReference type="InterPro" id="IPR000485">
    <property type="entry name" value="AsnC-type_HTH_dom"/>
</dbReference>
<name>A0A239IZQ4_9FIRM</name>
<dbReference type="SMART" id="SM00344">
    <property type="entry name" value="HTH_ASNC"/>
    <property type="match status" value="1"/>
</dbReference>
<evidence type="ECO:0000313" key="5">
    <source>
        <dbReference type="EMBL" id="SNS97894.1"/>
    </source>
</evidence>
<dbReference type="CDD" id="cd00090">
    <property type="entry name" value="HTH_ARSR"/>
    <property type="match status" value="1"/>
</dbReference>
<dbReference type="Pfam" id="PF01037">
    <property type="entry name" value="AsnC_trans_reg"/>
    <property type="match status" value="1"/>
</dbReference>
<dbReference type="InterPro" id="IPR036390">
    <property type="entry name" value="WH_DNA-bd_sf"/>
</dbReference>
<keyword evidence="2" id="KW-0238">DNA-binding</keyword>
<keyword evidence="1" id="KW-0805">Transcription regulation</keyword>
<dbReference type="GO" id="GO:0043200">
    <property type="term" value="P:response to amino acid"/>
    <property type="evidence" value="ECO:0007669"/>
    <property type="project" value="TreeGrafter"/>
</dbReference>
<dbReference type="EMBL" id="FZOJ01000031">
    <property type="protein sequence ID" value="SNS97894.1"/>
    <property type="molecule type" value="Genomic_DNA"/>
</dbReference>
<reference evidence="5 6" key="1">
    <citation type="submission" date="2017-06" db="EMBL/GenBank/DDBJ databases">
        <authorList>
            <person name="Kim H.J."/>
            <person name="Triplett B.A."/>
        </authorList>
    </citation>
    <scope>NUCLEOTIDE SEQUENCE [LARGE SCALE GENOMIC DNA]</scope>
    <source>
        <strain evidence="5 6">SCA</strain>
    </source>
</reference>
<dbReference type="SUPFAM" id="SSF46785">
    <property type="entry name" value="Winged helix' DNA-binding domain"/>
    <property type="match status" value="1"/>
</dbReference>
<gene>
    <name evidence="5" type="ORF">SAMN05446037_103125</name>
</gene>
<proteinExistence type="predicted"/>
<dbReference type="InterPro" id="IPR036388">
    <property type="entry name" value="WH-like_DNA-bd_sf"/>
</dbReference>
<dbReference type="Pfam" id="PF13412">
    <property type="entry name" value="HTH_24"/>
    <property type="match status" value="1"/>
</dbReference>
<dbReference type="InterPro" id="IPR019888">
    <property type="entry name" value="Tscrpt_reg_AsnC-like"/>
</dbReference>
<sequence length="152" mass="17851">MDSLDKEIIKILLQDGRQTHKQIAEKLCLSRPAVHQRIKKLEEKEIIKKYTTLINWNKLGYDIQCLIYVKINSSSFNLFVEEVGNIHLTDVFIEHIYRLSGEWCMMLKIRSNSTINVTKFIDELWKIKGIKETTTNFLLSTIIECGVKEDYI</sequence>
<dbReference type="PANTHER" id="PTHR30154:SF34">
    <property type="entry name" value="TRANSCRIPTIONAL REGULATOR AZLB"/>
    <property type="match status" value="1"/>
</dbReference>
<dbReference type="SUPFAM" id="SSF54909">
    <property type="entry name" value="Dimeric alpha+beta barrel"/>
    <property type="match status" value="1"/>
</dbReference>
<dbReference type="GO" id="GO:0005829">
    <property type="term" value="C:cytosol"/>
    <property type="evidence" value="ECO:0007669"/>
    <property type="project" value="TreeGrafter"/>
</dbReference>